<organism evidence="3 4">
    <name type="scientific">Luteolibacter soli</name>
    <dbReference type="NCBI Taxonomy" id="3135280"/>
    <lineage>
        <taxon>Bacteria</taxon>
        <taxon>Pseudomonadati</taxon>
        <taxon>Verrucomicrobiota</taxon>
        <taxon>Verrucomicrobiia</taxon>
        <taxon>Verrucomicrobiales</taxon>
        <taxon>Verrucomicrobiaceae</taxon>
        <taxon>Luteolibacter</taxon>
    </lineage>
</organism>
<feature type="compositionally biased region" description="Basic and acidic residues" evidence="1">
    <location>
        <begin position="511"/>
        <end position="554"/>
    </location>
</feature>
<keyword evidence="2" id="KW-0732">Signal</keyword>
<feature type="region of interest" description="Disordered" evidence="1">
    <location>
        <begin position="414"/>
        <end position="773"/>
    </location>
</feature>
<feature type="compositionally biased region" description="Basic and acidic residues" evidence="1">
    <location>
        <begin position="648"/>
        <end position="659"/>
    </location>
</feature>
<proteinExistence type="predicted"/>
<dbReference type="InterPro" id="IPR024447">
    <property type="entry name" value="YXWGXW_rpt"/>
</dbReference>
<feature type="compositionally biased region" description="Basic and acidic residues" evidence="1">
    <location>
        <begin position="485"/>
        <end position="503"/>
    </location>
</feature>
<gene>
    <name evidence="3" type="ORF">WKV53_24075</name>
</gene>
<accession>A0ABU9B1T1</accession>
<feature type="signal peptide" evidence="2">
    <location>
        <begin position="1"/>
        <end position="30"/>
    </location>
</feature>
<feature type="compositionally biased region" description="Basic and acidic residues" evidence="1">
    <location>
        <begin position="763"/>
        <end position="773"/>
    </location>
</feature>
<comment type="caution">
    <text evidence="3">The sequence shown here is derived from an EMBL/GenBank/DDBJ whole genome shotgun (WGS) entry which is preliminary data.</text>
</comment>
<keyword evidence="4" id="KW-1185">Reference proteome</keyword>
<feature type="compositionally biased region" description="Low complexity" evidence="1">
    <location>
        <begin position="637"/>
        <end position="646"/>
    </location>
</feature>
<dbReference type="Proteomes" id="UP001371305">
    <property type="component" value="Unassembled WGS sequence"/>
</dbReference>
<dbReference type="EMBL" id="JBBUKT010000012">
    <property type="protein sequence ID" value="MEK7953615.1"/>
    <property type="molecule type" value="Genomic_DNA"/>
</dbReference>
<feature type="chain" id="PRO_5046434810" evidence="2">
    <location>
        <begin position="31"/>
        <end position="773"/>
    </location>
</feature>
<feature type="compositionally biased region" description="Basic and acidic residues" evidence="1">
    <location>
        <begin position="453"/>
        <end position="467"/>
    </location>
</feature>
<protein>
    <submittedName>
        <fullName evidence="3">Uncharacterized protein</fullName>
    </submittedName>
</protein>
<evidence type="ECO:0000256" key="2">
    <source>
        <dbReference type="SAM" id="SignalP"/>
    </source>
</evidence>
<evidence type="ECO:0000313" key="3">
    <source>
        <dbReference type="EMBL" id="MEK7953615.1"/>
    </source>
</evidence>
<dbReference type="RefSeq" id="WP_341407380.1">
    <property type="nucleotide sequence ID" value="NZ_JBBUKT010000012.1"/>
</dbReference>
<dbReference type="PANTHER" id="PTHR36721:SF1">
    <property type="entry name" value="OS04G0446401 PROTEIN"/>
    <property type="match status" value="1"/>
</dbReference>
<dbReference type="PANTHER" id="PTHR36721">
    <property type="entry name" value="PROLINE-RICH FAMILY PROTEIN"/>
    <property type="match status" value="1"/>
</dbReference>
<feature type="compositionally biased region" description="Basic and acidic residues" evidence="1">
    <location>
        <begin position="417"/>
        <end position="433"/>
    </location>
</feature>
<feature type="compositionally biased region" description="Low complexity" evidence="1">
    <location>
        <begin position="689"/>
        <end position="761"/>
    </location>
</feature>
<evidence type="ECO:0000256" key="1">
    <source>
        <dbReference type="SAM" id="MobiDB-lite"/>
    </source>
</evidence>
<evidence type="ECO:0000313" key="4">
    <source>
        <dbReference type="Proteomes" id="UP001371305"/>
    </source>
</evidence>
<dbReference type="Pfam" id="PF12779">
    <property type="entry name" value="WXXGXW"/>
    <property type="match status" value="4"/>
</dbReference>
<reference evidence="3 4" key="1">
    <citation type="submission" date="2024-04" db="EMBL/GenBank/DDBJ databases">
        <title>Luteolibacter sp. isolated from soil.</title>
        <authorList>
            <person name="An J."/>
        </authorList>
    </citation>
    <scope>NUCLEOTIDE SEQUENCE [LARGE SCALE GENOMIC DNA]</scope>
    <source>
        <strain evidence="3 4">Y139</strain>
    </source>
</reference>
<sequence>MKPKYFPMMLGSLFALTATASLVVPLTAQAQEEQAQANEDVEVLTRGPVHEAFAETVSYEAEAGLTVKSAPPAAIEELPPDQRPDGDNVTWIPGYWAWDDDQNDFLWISGIWRNIPPERQWVPGYWNDLNDGGFQWISGYWADTTTDEVEYVQTAPPKSIDSGPNIAAPDDNQTWVPGNWMWNESRYVWRPGYYLPLRQNWTWVPARYNYSPRGYVFVDGYWDYAVASRGVLFAPVYYRRHVWSDPGYYYTPSIVVSLSLFTDHLFVRPRCGHYYFGDYYAPRYADLGFYSGFDWQRHHRGYDPIWAYNRWDHRNDRGWERRYEDNFNFFRANERFRPPHTWAAMRALGDERLEGGRNRNFARSFDSLVKDPDRVQQFRPVDKDRREKFVAQRQEMREFSRQRRDMEAKPVAAIADKAAREGDGEKRGGAFREKLRRSPVVSRQADQLAAKEAPPKRPEGRGNKALKEAAAVAAAGGNNTPGRGKGRDMVQRQTEGDGVKPDRGPAGQGKGKADGNNEPKVTQNDRERRVPGKDTGGKPERQIQPKPEREKVAPERQVQPKPEREKAAPERQVQPKQQQREKVAPERQVQPKQQPREKAAPERQVQPKPEREKAVPQQREVQPKRQVAPEPRKAQPERQAQPRQPQVKPEKRQGKDKDQASAAPQRRPEQSVQRIAQPKPQPRQEQKAAPKPQVQQRQAQPRQQQPQARPQVQQRQAQPRQQQAQPKPQQRQIQPRQQQAQPKPQQRQAQPRQQQSQPQQRQNKKDRDKKDSA</sequence>
<name>A0ABU9B1T1_9BACT</name>